<keyword evidence="1" id="KW-0175">Coiled coil</keyword>
<feature type="region of interest" description="Disordered" evidence="2">
    <location>
        <begin position="443"/>
        <end position="540"/>
    </location>
</feature>
<feature type="coiled-coil region" evidence="1">
    <location>
        <begin position="160"/>
        <end position="198"/>
    </location>
</feature>
<feature type="compositionally biased region" description="Basic and acidic residues" evidence="2">
    <location>
        <begin position="210"/>
        <end position="221"/>
    </location>
</feature>
<dbReference type="AlphaFoldDB" id="A0AAD5V176"/>
<sequence>MPQHLLRSSPEGSSQVYRLRSQLDAQITRTSLLQRRLNDTLATLDALVQSHAEELAIVTRSEKRLRNRLNEYVQYAKDLEAQRDGLRSEITQLIQQGRVSIALQRHSAMHPDSSHPSSGFVAFTQCLPALLIASLFIDPLPRPPSPTFRQPDEEFARLTAVSLREQLEEERRNHANDLENANQEILTLRAQLARREAELEACIYHTGADRDVWHSPPRTEEAPSSARESPRNHDANRRIPISSLTREEMVQIFGIADVRNRSLERELYTMSESIQTLRDRDPSRSPRLSTTPRAGSSKSRRIPQSSSYPPTPRLSTLREGPNPQPLLQQFRSQLQRFEDAIDTFVVERKQLRTLFEEQSIHLNEHVSNVSLSIAHREPSPQVPSSPITVHVPSSLSPVSTPLPSIPSSSRPLSRSSTPQQRISDILSDDDTIQSMELATPLQPTVLLPDLAGNSEPEHEGDVTIRPPPQVDPSLIPLPASPNLDEINRHGEDFRPDDSGVSVSDSPDPVLIDLNTPPRSDRVDHATPESPLQSPLHPSRTQVPIPQEIWLERAALIERLNQLERGIAAAREELERKSQELQEMRCVMEGLDVQFSVR</sequence>
<gene>
    <name evidence="3" type="ORF">NLI96_g9161</name>
</gene>
<dbReference type="EMBL" id="JANAWD010000448">
    <property type="protein sequence ID" value="KAJ3479296.1"/>
    <property type="molecule type" value="Genomic_DNA"/>
</dbReference>
<evidence type="ECO:0000313" key="3">
    <source>
        <dbReference type="EMBL" id="KAJ3479296.1"/>
    </source>
</evidence>
<feature type="compositionally biased region" description="Basic and acidic residues" evidence="2">
    <location>
        <begin position="485"/>
        <end position="497"/>
    </location>
</feature>
<dbReference type="Proteomes" id="UP001212997">
    <property type="component" value="Unassembled WGS sequence"/>
</dbReference>
<feature type="compositionally biased region" description="Basic and acidic residues" evidence="2">
    <location>
        <begin position="228"/>
        <end position="237"/>
    </location>
</feature>
<evidence type="ECO:0000313" key="4">
    <source>
        <dbReference type="Proteomes" id="UP001212997"/>
    </source>
</evidence>
<evidence type="ECO:0000256" key="1">
    <source>
        <dbReference type="SAM" id="Coils"/>
    </source>
</evidence>
<comment type="caution">
    <text evidence="3">The sequence shown here is derived from an EMBL/GenBank/DDBJ whole genome shotgun (WGS) entry which is preliminary data.</text>
</comment>
<name>A0AAD5V176_9APHY</name>
<feature type="compositionally biased region" description="Low complexity" evidence="2">
    <location>
        <begin position="391"/>
        <end position="418"/>
    </location>
</feature>
<feature type="region of interest" description="Disordered" evidence="2">
    <location>
        <begin position="210"/>
        <end position="242"/>
    </location>
</feature>
<feature type="coiled-coil region" evidence="1">
    <location>
        <begin position="552"/>
        <end position="593"/>
    </location>
</feature>
<feature type="region of interest" description="Disordered" evidence="2">
    <location>
        <begin position="377"/>
        <end position="421"/>
    </location>
</feature>
<feature type="compositionally biased region" description="Low complexity" evidence="2">
    <location>
        <begin position="285"/>
        <end position="307"/>
    </location>
</feature>
<organism evidence="3 4">
    <name type="scientific">Meripilus lineatus</name>
    <dbReference type="NCBI Taxonomy" id="2056292"/>
    <lineage>
        <taxon>Eukaryota</taxon>
        <taxon>Fungi</taxon>
        <taxon>Dikarya</taxon>
        <taxon>Basidiomycota</taxon>
        <taxon>Agaricomycotina</taxon>
        <taxon>Agaricomycetes</taxon>
        <taxon>Polyporales</taxon>
        <taxon>Meripilaceae</taxon>
        <taxon>Meripilus</taxon>
    </lineage>
</organism>
<keyword evidence="4" id="KW-1185">Reference proteome</keyword>
<feature type="compositionally biased region" description="Low complexity" evidence="2">
    <location>
        <begin position="498"/>
        <end position="509"/>
    </location>
</feature>
<evidence type="ECO:0000256" key="2">
    <source>
        <dbReference type="SAM" id="MobiDB-lite"/>
    </source>
</evidence>
<protein>
    <submittedName>
        <fullName evidence="3">Uncharacterized protein</fullName>
    </submittedName>
</protein>
<proteinExistence type="predicted"/>
<feature type="region of interest" description="Disordered" evidence="2">
    <location>
        <begin position="273"/>
        <end position="325"/>
    </location>
</feature>
<feature type="coiled-coil region" evidence="1">
    <location>
        <begin position="62"/>
        <end position="96"/>
    </location>
</feature>
<accession>A0AAD5V176</accession>
<reference evidence="3" key="1">
    <citation type="submission" date="2022-07" db="EMBL/GenBank/DDBJ databases">
        <title>Genome Sequence of Physisporinus lineatus.</title>
        <authorList>
            <person name="Buettner E."/>
        </authorList>
    </citation>
    <scope>NUCLEOTIDE SEQUENCE</scope>
    <source>
        <strain evidence="3">VT162</strain>
    </source>
</reference>